<evidence type="ECO:0000313" key="2">
    <source>
        <dbReference type="Proteomes" id="UP001237642"/>
    </source>
</evidence>
<gene>
    <name evidence="1" type="ORF">POM88_010138</name>
</gene>
<reference evidence="1" key="2">
    <citation type="submission" date="2023-05" db="EMBL/GenBank/DDBJ databases">
        <authorList>
            <person name="Schelkunov M.I."/>
        </authorList>
    </citation>
    <scope>NUCLEOTIDE SEQUENCE</scope>
    <source>
        <strain evidence="1">Hsosn_3</strain>
        <tissue evidence="1">Leaf</tissue>
    </source>
</reference>
<name>A0AAD8N3E1_9APIA</name>
<dbReference type="EMBL" id="JAUIZM010000002">
    <property type="protein sequence ID" value="KAK1400275.1"/>
    <property type="molecule type" value="Genomic_DNA"/>
</dbReference>
<organism evidence="1 2">
    <name type="scientific">Heracleum sosnowskyi</name>
    <dbReference type="NCBI Taxonomy" id="360622"/>
    <lineage>
        <taxon>Eukaryota</taxon>
        <taxon>Viridiplantae</taxon>
        <taxon>Streptophyta</taxon>
        <taxon>Embryophyta</taxon>
        <taxon>Tracheophyta</taxon>
        <taxon>Spermatophyta</taxon>
        <taxon>Magnoliopsida</taxon>
        <taxon>eudicotyledons</taxon>
        <taxon>Gunneridae</taxon>
        <taxon>Pentapetalae</taxon>
        <taxon>asterids</taxon>
        <taxon>campanulids</taxon>
        <taxon>Apiales</taxon>
        <taxon>Apiaceae</taxon>
        <taxon>Apioideae</taxon>
        <taxon>apioid superclade</taxon>
        <taxon>Tordylieae</taxon>
        <taxon>Tordyliinae</taxon>
        <taxon>Heracleum</taxon>
    </lineage>
</organism>
<sequence length="156" mass="17855">MILAGQNFMCSGLLNEELNQVSDELTSRSTSLRRIQKHSYVVGLQKYCRGSCNFICFKNMAIKFVTRELQGTVVNLKICCWTWPKALLFRLPCVIRQGIQRRQTEQDKSECCTHSVIFLTSNATRLAACSSFLLSRHVGKLLAQHFTVPLFSYLRN</sequence>
<dbReference type="Proteomes" id="UP001237642">
    <property type="component" value="Unassembled WGS sequence"/>
</dbReference>
<reference evidence="1" key="1">
    <citation type="submission" date="2023-02" db="EMBL/GenBank/DDBJ databases">
        <title>Genome of toxic invasive species Heracleum sosnowskyi carries increased number of genes despite the absence of recent whole-genome duplications.</title>
        <authorList>
            <person name="Schelkunov M."/>
            <person name="Shtratnikova V."/>
            <person name="Makarenko M."/>
            <person name="Klepikova A."/>
            <person name="Omelchenko D."/>
            <person name="Novikova G."/>
            <person name="Obukhova E."/>
            <person name="Bogdanov V."/>
            <person name="Penin A."/>
            <person name="Logacheva M."/>
        </authorList>
    </citation>
    <scope>NUCLEOTIDE SEQUENCE</scope>
    <source>
        <strain evidence="1">Hsosn_3</strain>
        <tissue evidence="1">Leaf</tissue>
    </source>
</reference>
<comment type="caution">
    <text evidence="1">The sequence shown here is derived from an EMBL/GenBank/DDBJ whole genome shotgun (WGS) entry which is preliminary data.</text>
</comment>
<protein>
    <submittedName>
        <fullName evidence="1">Uncharacterized protein</fullName>
    </submittedName>
</protein>
<keyword evidence="2" id="KW-1185">Reference proteome</keyword>
<proteinExistence type="predicted"/>
<dbReference type="AlphaFoldDB" id="A0AAD8N3E1"/>
<evidence type="ECO:0000313" key="1">
    <source>
        <dbReference type="EMBL" id="KAK1400275.1"/>
    </source>
</evidence>
<accession>A0AAD8N3E1</accession>